<reference evidence="2" key="1">
    <citation type="journal article" date="2018" name="Nat. Plants">
        <title>Whole-genome landscape of Medicago truncatula symbiotic genes.</title>
        <authorList>
            <person name="Pecrix Y."/>
            <person name="Gamas P."/>
            <person name="Carrere S."/>
        </authorList>
    </citation>
    <scope>NUCLEOTIDE SEQUENCE</scope>
    <source>
        <tissue evidence="2">Leaves</tissue>
    </source>
</reference>
<keyword evidence="1" id="KW-0472">Membrane</keyword>
<organism evidence="2">
    <name type="scientific">Medicago truncatula</name>
    <name type="common">Barrel medic</name>
    <name type="synonym">Medicago tribuloides</name>
    <dbReference type="NCBI Taxonomy" id="3880"/>
    <lineage>
        <taxon>Eukaryota</taxon>
        <taxon>Viridiplantae</taxon>
        <taxon>Streptophyta</taxon>
        <taxon>Embryophyta</taxon>
        <taxon>Tracheophyta</taxon>
        <taxon>Spermatophyta</taxon>
        <taxon>Magnoliopsida</taxon>
        <taxon>eudicotyledons</taxon>
        <taxon>Gunneridae</taxon>
        <taxon>Pentapetalae</taxon>
        <taxon>rosids</taxon>
        <taxon>fabids</taxon>
        <taxon>Fabales</taxon>
        <taxon>Fabaceae</taxon>
        <taxon>Papilionoideae</taxon>
        <taxon>50 kb inversion clade</taxon>
        <taxon>NPAAA clade</taxon>
        <taxon>Hologalegina</taxon>
        <taxon>IRL clade</taxon>
        <taxon>Trifolieae</taxon>
        <taxon>Medicago</taxon>
    </lineage>
</organism>
<name>A0A396JWU3_MEDTR</name>
<sequence length="55" mass="6543">MYLIPTNKTRPMNPQPLLNTLPMKPMLTRHLLHNTLSAIIFFNLNLLHIFYRLLL</sequence>
<accession>A0A396JWU3</accession>
<dbReference type="Proteomes" id="UP000265566">
    <property type="component" value="Chromosome 1"/>
</dbReference>
<evidence type="ECO:0008006" key="3">
    <source>
        <dbReference type="Google" id="ProtNLM"/>
    </source>
</evidence>
<evidence type="ECO:0000256" key="1">
    <source>
        <dbReference type="SAM" id="Phobius"/>
    </source>
</evidence>
<dbReference type="AlphaFoldDB" id="A0A396JWU3"/>
<protein>
    <recommendedName>
        <fullName evidence="3">Transmembrane protein</fullName>
    </recommendedName>
</protein>
<dbReference type="EMBL" id="PSQE01000001">
    <property type="protein sequence ID" value="RHN82819.1"/>
    <property type="molecule type" value="Genomic_DNA"/>
</dbReference>
<comment type="caution">
    <text evidence="2">The sequence shown here is derived from an EMBL/GenBank/DDBJ whole genome shotgun (WGS) entry which is preliminary data.</text>
</comment>
<evidence type="ECO:0000313" key="2">
    <source>
        <dbReference type="EMBL" id="RHN82819.1"/>
    </source>
</evidence>
<feature type="transmembrane region" description="Helical" evidence="1">
    <location>
        <begin position="31"/>
        <end position="51"/>
    </location>
</feature>
<dbReference type="Gramene" id="rna7009">
    <property type="protein sequence ID" value="RHN82819.1"/>
    <property type="gene ID" value="gene7009"/>
</dbReference>
<keyword evidence="1" id="KW-0812">Transmembrane</keyword>
<proteinExistence type="predicted"/>
<keyword evidence="1" id="KW-1133">Transmembrane helix</keyword>
<gene>
    <name evidence="2" type="ORF">MtrunA17_Chr1g0213871</name>
</gene>